<dbReference type="GO" id="GO:0000428">
    <property type="term" value="C:DNA-directed RNA polymerase complex"/>
    <property type="evidence" value="ECO:0007669"/>
    <property type="project" value="UniProtKB-KW"/>
</dbReference>
<organism evidence="7 8">
    <name type="scientific">Archaeoglobus sulfaticallidus PM70-1</name>
    <dbReference type="NCBI Taxonomy" id="387631"/>
    <lineage>
        <taxon>Archaea</taxon>
        <taxon>Methanobacteriati</taxon>
        <taxon>Methanobacteriota</taxon>
        <taxon>Archaeoglobi</taxon>
        <taxon>Archaeoglobales</taxon>
        <taxon>Archaeoglobaceae</taxon>
        <taxon>Archaeoglobus</taxon>
    </lineage>
</organism>
<dbReference type="HOGENOM" id="CLU_090381_5_3_2"/>
<keyword evidence="2 5" id="KW-0963">Cytoplasm</keyword>
<keyword evidence="1 5" id="KW-0240">DNA-directed RNA polymerase</keyword>
<dbReference type="GO" id="GO:0003899">
    <property type="term" value="F:DNA-directed RNA polymerase activity"/>
    <property type="evidence" value="ECO:0007669"/>
    <property type="project" value="UniProtKB-UniRule"/>
</dbReference>
<comment type="subcellular location">
    <subcellularLocation>
        <location evidence="5">Cytoplasm</location>
    </subcellularLocation>
</comment>
<accession>N0BKM3</accession>
<dbReference type="AlphaFoldDB" id="N0BKM3"/>
<evidence type="ECO:0000256" key="4">
    <source>
        <dbReference type="ARBA" id="ARBA00025751"/>
    </source>
</evidence>
<proteinExistence type="inferred from homology"/>
<protein>
    <recommendedName>
        <fullName evidence="5">DNA-directed RNA polymerase subunit Rpo11</fullName>
        <ecNumber evidence="5">2.7.7.6</ecNumber>
    </recommendedName>
    <alternativeName>
        <fullName evidence="5">DNA-directed RNA polymerase subunit L</fullName>
    </alternativeName>
</protein>
<evidence type="ECO:0000256" key="5">
    <source>
        <dbReference type="HAMAP-Rule" id="MF_00261"/>
    </source>
</evidence>
<keyword evidence="8" id="KW-1185">Reference proteome</keyword>
<sequence>MEVKIIEYEKDYIRLKIKGEDHTLLNLLQHNLLEDESVVIAKYDIPHPLIDEAELIVRTNGEDPIAVIKRVNERIIAECDEILGSLSS</sequence>
<dbReference type="PANTHER" id="PTHR13946">
    <property type="entry name" value="DNA-DIRECTED RNA POLYMERASE I,II,III"/>
    <property type="match status" value="1"/>
</dbReference>
<dbReference type="Pfam" id="PF13656">
    <property type="entry name" value="RNA_pol_L_2"/>
    <property type="match status" value="1"/>
</dbReference>
<dbReference type="PROSITE" id="PS01154">
    <property type="entry name" value="RNA_POL_L_13KD"/>
    <property type="match status" value="1"/>
</dbReference>
<dbReference type="InterPro" id="IPR008193">
    <property type="entry name" value="RNA_pol_Rpb11_13-16kDa_CS"/>
</dbReference>
<gene>
    <name evidence="5" type="primary">rpo11</name>
    <name evidence="5" type="synonym">rpoL</name>
    <name evidence="7" type="ORF">Asulf_00747</name>
</gene>
<dbReference type="SUPFAM" id="SSF55257">
    <property type="entry name" value="RBP11-like subunits of RNA polymerase"/>
    <property type="match status" value="1"/>
</dbReference>
<dbReference type="HAMAP" id="MF_00261">
    <property type="entry name" value="RNApol_arch_Rpo11"/>
    <property type="match status" value="1"/>
</dbReference>
<evidence type="ECO:0000313" key="8">
    <source>
        <dbReference type="Proteomes" id="UP000013307"/>
    </source>
</evidence>
<dbReference type="GO" id="GO:0005737">
    <property type="term" value="C:cytoplasm"/>
    <property type="evidence" value="ECO:0007669"/>
    <property type="project" value="UniProtKB-SubCell"/>
</dbReference>
<dbReference type="OrthoDB" id="24205at2157"/>
<dbReference type="InterPro" id="IPR009025">
    <property type="entry name" value="RBP11-like_dimer"/>
</dbReference>
<comment type="function">
    <text evidence="5">DNA-dependent RNA polymerase (RNAP) catalyzes the transcription of DNA into RNA using the four ribonucleoside triphosphates as substrates.</text>
</comment>
<evidence type="ECO:0000256" key="1">
    <source>
        <dbReference type="ARBA" id="ARBA00022478"/>
    </source>
</evidence>
<evidence type="ECO:0000256" key="3">
    <source>
        <dbReference type="ARBA" id="ARBA00023163"/>
    </source>
</evidence>
<dbReference type="GO" id="GO:0046983">
    <property type="term" value="F:protein dimerization activity"/>
    <property type="evidence" value="ECO:0007669"/>
    <property type="project" value="InterPro"/>
</dbReference>
<dbReference type="InterPro" id="IPR036603">
    <property type="entry name" value="RBP11-like"/>
</dbReference>
<dbReference type="PANTHER" id="PTHR13946:SF28">
    <property type="entry name" value="DNA-DIRECTED RNA POLYMERASES I AND III SUBUNIT RPAC2"/>
    <property type="match status" value="1"/>
</dbReference>
<evidence type="ECO:0000313" key="7">
    <source>
        <dbReference type="EMBL" id="AGK60760.1"/>
    </source>
</evidence>
<dbReference type="GeneID" id="15392388"/>
<dbReference type="eggNOG" id="arCOG04111">
    <property type="taxonomic scope" value="Archaea"/>
</dbReference>
<dbReference type="CDD" id="cd06927">
    <property type="entry name" value="RNAP_L"/>
    <property type="match status" value="1"/>
</dbReference>
<comment type="similarity">
    <text evidence="4 5">Belongs to the archaeal Rpo11/eukaryotic RPB11/RPC19 RNA polymerase subunit family.</text>
</comment>
<keyword evidence="3 5" id="KW-0804">Transcription</keyword>
<name>N0BKM3_9EURY</name>
<dbReference type="RefSeq" id="WP_015590359.1">
    <property type="nucleotide sequence ID" value="NC_021169.1"/>
</dbReference>
<dbReference type="GO" id="GO:0006351">
    <property type="term" value="P:DNA-templated transcription"/>
    <property type="evidence" value="ECO:0007669"/>
    <property type="project" value="UniProtKB-UniRule"/>
</dbReference>
<dbReference type="Proteomes" id="UP000013307">
    <property type="component" value="Chromosome"/>
</dbReference>
<feature type="domain" description="DNA-directed RNA polymerase RBP11-like dimerisation" evidence="6">
    <location>
        <begin position="13"/>
        <end position="83"/>
    </location>
</feature>
<evidence type="ECO:0000256" key="2">
    <source>
        <dbReference type="ARBA" id="ARBA00022490"/>
    </source>
</evidence>
<comment type="catalytic activity">
    <reaction evidence="5">
        <text>RNA(n) + a ribonucleoside 5'-triphosphate = RNA(n+1) + diphosphate</text>
        <dbReference type="Rhea" id="RHEA:21248"/>
        <dbReference type="Rhea" id="RHEA-COMP:14527"/>
        <dbReference type="Rhea" id="RHEA-COMP:17342"/>
        <dbReference type="ChEBI" id="CHEBI:33019"/>
        <dbReference type="ChEBI" id="CHEBI:61557"/>
        <dbReference type="ChEBI" id="CHEBI:140395"/>
        <dbReference type="EC" id="2.7.7.6"/>
    </reaction>
</comment>
<reference evidence="7 8" key="1">
    <citation type="journal article" date="2013" name="Genome Announc.">
        <title>Complete Genome Sequence of the Thermophilic and Facultatively Chemolithoautotrophic Sulfate Reducer Archaeoglobus sulfaticallidus Strain PM70-1T.</title>
        <authorList>
            <person name="Stokke R."/>
            <person name="Hocking W.P."/>
            <person name="Steinsbu B.O."/>
            <person name="Steen I.H."/>
        </authorList>
    </citation>
    <scope>NUCLEOTIDE SEQUENCE [LARGE SCALE GENOMIC DNA]</scope>
    <source>
        <strain evidence="7">PM70-1</strain>
    </source>
</reference>
<dbReference type="Gene3D" id="3.30.1360.10">
    <property type="entry name" value="RNA polymerase, RBP11-like subunit"/>
    <property type="match status" value="1"/>
</dbReference>
<dbReference type="GO" id="GO:0003677">
    <property type="term" value="F:DNA binding"/>
    <property type="evidence" value="ECO:0007669"/>
    <property type="project" value="InterPro"/>
</dbReference>
<dbReference type="InterPro" id="IPR022905">
    <property type="entry name" value="Rpo11-like"/>
</dbReference>
<evidence type="ECO:0000259" key="6">
    <source>
        <dbReference type="Pfam" id="PF13656"/>
    </source>
</evidence>
<dbReference type="KEGG" id="ast:Asulf_00747"/>
<comment type="subunit">
    <text evidence="5">Part of the RNA polymerase complex.</text>
</comment>
<dbReference type="STRING" id="387631.Asulf_00747"/>
<keyword evidence="5" id="KW-0808">Transferase</keyword>
<keyword evidence="5" id="KW-0548">Nucleotidyltransferase</keyword>
<dbReference type="EC" id="2.7.7.6" evidence="5"/>
<dbReference type="EMBL" id="CP005290">
    <property type="protein sequence ID" value="AGK60760.1"/>
    <property type="molecule type" value="Genomic_DNA"/>
</dbReference>